<accession>A0A0C9XXU6</accession>
<organism evidence="2 3">
    <name type="scientific">Laccaria amethystina LaAM-08-1</name>
    <dbReference type="NCBI Taxonomy" id="1095629"/>
    <lineage>
        <taxon>Eukaryota</taxon>
        <taxon>Fungi</taxon>
        <taxon>Dikarya</taxon>
        <taxon>Basidiomycota</taxon>
        <taxon>Agaricomycotina</taxon>
        <taxon>Agaricomycetes</taxon>
        <taxon>Agaricomycetidae</taxon>
        <taxon>Agaricales</taxon>
        <taxon>Agaricineae</taxon>
        <taxon>Hydnangiaceae</taxon>
        <taxon>Laccaria</taxon>
    </lineage>
</organism>
<feature type="compositionally biased region" description="Polar residues" evidence="1">
    <location>
        <begin position="16"/>
        <end position="26"/>
    </location>
</feature>
<feature type="compositionally biased region" description="Basic and acidic residues" evidence="1">
    <location>
        <begin position="1"/>
        <end position="10"/>
    </location>
</feature>
<gene>
    <name evidence="2" type="ORF">K443DRAFT_96795</name>
</gene>
<sequence length="238" mass="26253">MDAQRYDLSKRRERTITIQTSATTGHENAVPPLPREEANPTPSSPPITDAFSWVDHLFRRLSSPLLVTGCSRSSSPASSRSSSAITSPTPLSPNSSSSSILLDREKRGCIARHENDTIYCTDVFERDGYTTTRTIIRPHVPVSIFSRSSSPVSIPSRPSSPIGFSTLNCIGSTDAFEEEVEYLTTLRQMELNGENPGIRVRVQQESHVTIEERWRGGVQAVLYQRPVSTVISGAEANY</sequence>
<feature type="region of interest" description="Disordered" evidence="1">
    <location>
        <begin position="1"/>
        <end position="46"/>
    </location>
</feature>
<evidence type="ECO:0000256" key="1">
    <source>
        <dbReference type="SAM" id="MobiDB-lite"/>
    </source>
</evidence>
<dbReference type="AlphaFoldDB" id="A0A0C9XXU6"/>
<dbReference type="OrthoDB" id="3042126at2759"/>
<dbReference type="Proteomes" id="UP000054477">
    <property type="component" value="Unassembled WGS sequence"/>
</dbReference>
<dbReference type="HOGENOM" id="CLU_1214836_0_0_1"/>
<reference evidence="3" key="2">
    <citation type="submission" date="2015-01" db="EMBL/GenBank/DDBJ databases">
        <title>Evolutionary Origins and Diversification of the Mycorrhizal Mutualists.</title>
        <authorList>
            <consortium name="DOE Joint Genome Institute"/>
            <consortium name="Mycorrhizal Genomics Consortium"/>
            <person name="Kohler A."/>
            <person name="Kuo A."/>
            <person name="Nagy L.G."/>
            <person name="Floudas D."/>
            <person name="Copeland A."/>
            <person name="Barry K.W."/>
            <person name="Cichocki N."/>
            <person name="Veneault-Fourrey C."/>
            <person name="LaButti K."/>
            <person name="Lindquist E.A."/>
            <person name="Lipzen A."/>
            <person name="Lundell T."/>
            <person name="Morin E."/>
            <person name="Murat C."/>
            <person name="Riley R."/>
            <person name="Ohm R."/>
            <person name="Sun H."/>
            <person name="Tunlid A."/>
            <person name="Henrissat B."/>
            <person name="Grigoriev I.V."/>
            <person name="Hibbett D.S."/>
            <person name="Martin F."/>
        </authorList>
    </citation>
    <scope>NUCLEOTIDE SEQUENCE [LARGE SCALE GENOMIC DNA]</scope>
    <source>
        <strain evidence="3">LaAM-08-1</strain>
    </source>
</reference>
<evidence type="ECO:0000313" key="2">
    <source>
        <dbReference type="EMBL" id="KIK02457.1"/>
    </source>
</evidence>
<evidence type="ECO:0000313" key="3">
    <source>
        <dbReference type="Proteomes" id="UP000054477"/>
    </source>
</evidence>
<feature type="compositionally biased region" description="Low complexity" evidence="1">
    <location>
        <begin position="71"/>
        <end position="99"/>
    </location>
</feature>
<keyword evidence="3" id="KW-1185">Reference proteome</keyword>
<reference evidence="2 3" key="1">
    <citation type="submission" date="2014-04" db="EMBL/GenBank/DDBJ databases">
        <authorList>
            <consortium name="DOE Joint Genome Institute"/>
            <person name="Kuo A."/>
            <person name="Kohler A."/>
            <person name="Nagy L.G."/>
            <person name="Floudas D."/>
            <person name="Copeland A."/>
            <person name="Barry K.W."/>
            <person name="Cichocki N."/>
            <person name="Veneault-Fourrey C."/>
            <person name="LaButti K."/>
            <person name="Lindquist E.A."/>
            <person name="Lipzen A."/>
            <person name="Lundell T."/>
            <person name="Morin E."/>
            <person name="Murat C."/>
            <person name="Sun H."/>
            <person name="Tunlid A."/>
            <person name="Henrissat B."/>
            <person name="Grigoriev I.V."/>
            <person name="Hibbett D.S."/>
            <person name="Martin F."/>
            <person name="Nordberg H.P."/>
            <person name="Cantor M.N."/>
            <person name="Hua S.X."/>
        </authorList>
    </citation>
    <scope>NUCLEOTIDE SEQUENCE [LARGE SCALE GENOMIC DNA]</scope>
    <source>
        <strain evidence="2 3">LaAM-08-1</strain>
    </source>
</reference>
<feature type="region of interest" description="Disordered" evidence="1">
    <location>
        <begin position="69"/>
        <end position="99"/>
    </location>
</feature>
<name>A0A0C9XXU6_9AGAR</name>
<protein>
    <submittedName>
        <fullName evidence="2">Uncharacterized protein</fullName>
    </submittedName>
</protein>
<proteinExistence type="predicted"/>
<dbReference type="EMBL" id="KN838592">
    <property type="protein sequence ID" value="KIK02457.1"/>
    <property type="molecule type" value="Genomic_DNA"/>
</dbReference>